<evidence type="ECO:0000256" key="1">
    <source>
        <dbReference type="SAM" id="MobiDB-lite"/>
    </source>
</evidence>
<reference evidence="2" key="2">
    <citation type="submission" date="2020-09" db="EMBL/GenBank/DDBJ databases">
        <authorList>
            <person name="Sun Q."/>
            <person name="Zhou Y."/>
        </authorList>
    </citation>
    <scope>NUCLEOTIDE SEQUENCE</scope>
    <source>
        <strain evidence="2">CGMCC 4.3508</strain>
    </source>
</reference>
<gene>
    <name evidence="2" type="ORF">GCM10011588_36370</name>
</gene>
<proteinExistence type="predicted"/>
<name>A0A917RPV2_9NOCA</name>
<feature type="region of interest" description="Disordered" evidence="1">
    <location>
        <begin position="230"/>
        <end position="266"/>
    </location>
</feature>
<feature type="compositionally biased region" description="Polar residues" evidence="1">
    <location>
        <begin position="235"/>
        <end position="247"/>
    </location>
</feature>
<evidence type="ECO:0000313" key="2">
    <source>
        <dbReference type="EMBL" id="GGL18445.1"/>
    </source>
</evidence>
<comment type="caution">
    <text evidence="2">The sequence shown here is derived from an EMBL/GenBank/DDBJ whole genome shotgun (WGS) entry which is preliminary data.</text>
</comment>
<dbReference type="Proteomes" id="UP000638263">
    <property type="component" value="Unassembled WGS sequence"/>
</dbReference>
<reference evidence="2" key="1">
    <citation type="journal article" date="2014" name="Int. J. Syst. Evol. Microbiol.">
        <title>Complete genome sequence of Corynebacterium casei LMG S-19264T (=DSM 44701T), isolated from a smear-ripened cheese.</title>
        <authorList>
            <consortium name="US DOE Joint Genome Institute (JGI-PGF)"/>
            <person name="Walter F."/>
            <person name="Albersmeier A."/>
            <person name="Kalinowski J."/>
            <person name="Ruckert C."/>
        </authorList>
    </citation>
    <scope>NUCLEOTIDE SEQUENCE</scope>
    <source>
        <strain evidence="2">CGMCC 4.3508</strain>
    </source>
</reference>
<dbReference type="EMBL" id="BMMH01000007">
    <property type="protein sequence ID" value="GGL18445.1"/>
    <property type="molecule type" value="Genomic_DNA"/>
</dbReference>
<feature type="compositionally biased region" description="Basic and acidic residues" evidence="1">
    <location>
        <begin position="248"/>
        <end position="266"/>
    </location>
</feature>
<sequence length="266" mass="28824">MSDDLTQEKLAELRDLFTEKVDEVKTLPDRINDEFDKLKVLSFASYLLLTGTRDDMQEKLAELFDKLDQAVAGMFAPWLFVDYAAQWQALGAQVGGVSGRLTRVEFNMDGNWDGSAYKAYTASRTAQLAAVDALKGLCNSIHDELVAIAEDGRALYTAIVNKLGTIVAEVGVALGESAATGGGALLWVVNNMNAAIVAGVELIVEAITGFVENETKVYLATKHLENMIKNPAGLPTNSDGKSAWPTTESHEYDNQDDGWKQDGVEG</sequence>
<keyword evidence="3" id="KW-1185">Reference proteome</keyword>
<accession>A0A917RPV2</accession>
<organism evidence="2 3">
    <name type="scientific">Nocardia jinanensis</name>
    <dbReference type="NCBI Taxonomy" id="382504"/>
    <lineage>
        <taxon>Bacteria</taxon>
        <taxon>Bacillati</taxon>
        <taxon>Actinomycetota</taxon>
        <taxon>Actinomycetes</taxon>
        <taxon>Mycobacteriales</taxon>
        <taxon>Nocardiaceae</taxon>
        <taxon>Nocardia</taxon>
    </lineage>
</organism>
<protein>
    <submittedName>
        <fullName evidence="2">Uncharacterized protein</fullName>
    </submittedName>
</protein>
<dbReference type="AlphaFoldDB" id="A0A917RPV2"/>
<evidence type="ECO:0000313" key="3">
    <source>
        <dbReference type="Proteomes" id="UP000638263"/>
    </source>
</evidence>
<dbReference type="RefSeq" id="WP_058853523.1">
    <property type="nucleotide sequence ID" value="NZ_BMMH01000007.1"/>
</dbReference>